<dbReference type="AlphaFoldDB" id="A0AAV3R296"/>
<dbReference type="Proteomes" id="UP001454036">
    <property type="component" value="Unassembled WGS sequence"/>
</dbReference>
<accession>A0AAV3R296</accession>
<feature type="compositionally biased region" description="Polar residues" evidence="1">
    <location>
        <begin position="57"/>
        <end position="66"/>
    </location>
</feature>
<feature type="region of interest" description="Disordered" evidence="1">
    <location>
        <begin position="32"/>
        <end position="90"/>
    </location>
</feature>
<organism evidence="2 3">
    <name type="scientific">Lithospermum erythrorhizon</name>
    <name type="common">Purple gromwell</name>
    <name type="synonym">Lithospermum officinale var. erythrorhizon</name>
    <dbReference type="NCBI Taxonomy" id="34254"/>
    <lineage>
        <taxon>Eukaryota</taxon>
        <taxon>Viridiplantae</taxon>
        <taxon>Streptophyta</taxon>
        <taxon>Embryophyta</taxon>
        <taxon>Tracheophyta</taxon>
        <taxon>Spermatophyta</taxon>
        <taxon>Magnoliopsida</taxon>
        <taxon>eudicotyledons</taxon>
        <taxon>Gunneridae</taxon>
        <taxon>Pentapetalae</taxon>
        <taxon>asterids</taxon>
        <taxon>lamiids</taxon>
        <taxon>Boraginales</taxon>
        <taxon>Boraginaceae</taxon>
        <taxon>Boraginoideae</taxon>
        <taxon>Lithospermeae</taxon>
        <taxon>Lithospermum</taxon>
    </lineage>
</organism>
<protein>
    <submittedName>
        <fullName evidence="2">Uncharacterized protein</fullName>
    </submittedName>
</protein>
<name>A0AAV3R296_LITER</name>
<gene>
    <name evidence="2" type="ORF">LIER_40964</name>
</gene>
<sequence>MKNVTSKNNPTQSPLSELTNNLIPFSTLSNLCNVPLKQNPKNAPPDSSPVSGKENRSQNALSHFSNSTTTPSRRVAPPPTPPLGTPLFSI</sequence>
<evidence type="ECO:0000256" key="1">
    <source>
        <dbReference type="SAM" id="MobiDB-lite"/>
    </source>
</evidence>
<evidence type="ECO:0000313" key="2">
    <source>
        <dbReference type="EMBL" id="GAA0170440.1"/>
    </source>
</evidence>
<keyword evidence="3" id="KW-1185">Reference proteome</keyword>
<reference evidence="2 3" key="1">
    <citation type="submission" date="2024-01" db="EMBL/GenBank/DDBJ databases">
        <title>The complete chloroplast genome sequence of Lithospermum erythrorhizon: insights into the phylogenetic relationship among Boraginaceae species and the maternal lineages of purple gromwells.</title>
        <authorList>
            <person name="Okada T."/>
            <person name="Watanabe K."/>
        </authorList>
    </citation>
    <scope>NUCLEOTIDE SEQUENCE [LARGE SCALE GENOMIC DNA]</scope>
</reference>
<proteinExistence type="predicted"/>
<dbReference type="EMBL" id="BAABME010024552">
    <property type="protein sequence ID" value="GAA0170440.1"/>
    <property type="molecule type" value="Genomic_DNA"/>
</dbReference>
<comment type="caution">
    <text evidence="2">The sequence shown here is derived from an EMBL/GenBank/DDBJ whole genome shotgun (WGS) entry which is preliminary data.</text>
</comment>
<evidence type="ECO:0000313" key="3">
    <source>
        <dbReference type="Proteomes" id="UP001454036"/>
    </source>
</evidence>